<evidence type="ECO:0000313" key="5">
    <source>
        <dbReference type="Proteomes" id="UP000661025"/>
    </source>
</evidence>
<proteinExistence type="predicted"/>
<dbReference type="GeneID" id="79935524"/>
<feature type="region of interest" description="Disordered" evidence="2">
    <location>
        <begin position="439"/>
        <end position="463"/>
    </location>
</feature>
<comment type="caution">
    <text evidence="4">The sequence shown here is derived from an EMBL/GenBank/DDBJ whole genome shotgun (WGS) entry which is preliminary data.</text>
</comment>
<feature type="compositionally biased region" description="Low complexity" evidence="2">
    <location>
        <begin position="225"/>
        <end position="235"/>
    </location>
</feature>
<name>A0A927L625_9ACTN</name>
<feature type="region of interest" description="Disordered" evidence="2">
    <location>
        <begin position="209"/>
        <end position="297"/>
    </location>
</feature>
<feature type="domain" description="SWIM-type" evidence="3">
    <location>
        <begin position="57"/>
        <end position="91"/>
    </location>
</feature>
<dbReference type="GO" id="GO:0008270">
    <property type="term" value="F:zinc ion binding"/>
    <property type="evidence" value="ECO:0007669"/>
    <property type="project" value="UniProtKB-KW"/>
</dbReference>
<protein>
    <recommendedName>
        <fullName evidence="3">SWIM-type domain-containing protein</fullName>
    </recommendedName>
</protein>
<evidence type="ECO:0000256" key="1">
    <source>
        <dbReference type="PROSITE-ProRule" id="PRU00325"/>
    </source>
</evidence>
<sequence>MTTPPRTDLLALTPDTLAALTNRGLVRRATKELDSGTSPELRDAPGGGVTARFADGSEAAMPPGASLDSGTCTCAAAGVCRHLIGLVLAYGRAADPAPPGEGVPDWSPGDIDDAALAAAVGPRALTAARRSARRGASVRVHRPTALEPHPWVELPTCTVRFPVPGQAAHALTDAADSLRGEMLALAVWAFRAADATDRQASLVLVPLQDLGAPTPAPDAKDRPRSSTAPAASPAPDASPQPSQPEDPPLETATSTSEDTQGTQDPQDTDAADAAERRSNSSTAPSAGRPRSEPATASPLHQVAELAAELLRDGVAHADAVQRGALRTAARRLAVSGAHWPAAAAAELADQLDAHADRSALHRPEEVATLLAELHARHRAASHPEVLGVREATETPLRRVRLTALGCRVSGNAERPVTEVYFAHAAAGIVVVLRKDWPEPERRGVPPIPATGAHPSQPPPPSAVRPLAARRLLGTSLSALATGNLVSESARRTPSRRLTVTRGRVAATTVSPVGRSWCDLPEPLLVRDVTRLAAAADARPPRLIRARVEAESVRVLEISEVVEVGYDPAEQVLKATVSDASGHPVRVRAPHNPLCPAALDALAAALTEGTVTHLSGAVHRSGGGTGITPLALLGPHGVLVPDLAPPTVPPALPPADRTPPDPITTAVEAALAVLADAAHHGLRRLPRPAADRLREAADRLTRTGLTTSSNLVRTLLHALDHDHQDAGGHRRDHAPHHGQGRELSSGHTTPPAPTTAWADACIRLHTTAELSHRHD</sequence>
<accession>A0A927L625</accession>
<feature type="compositionally biased region" description="Pro residues" evidence="2">
    <location>
        <begin position="236"/>
        <end position="246"/>
    </location>
</feature>
<keyword evidence="1" id="KW-0862">Zinc</keyword>
<evidence type="ECO:0000259" key="3">
    <source>
        <dbReference type="PROSITE" id="PS50966"/>
    </source>
</evidence>
<keyword evidence="1" id="KW-0863">Zinc-finger</keyword>
<keyword evidence="1" id="KW-0479">Metal-binding</keyword>
<dbReference type="EMBL" id="JACYXT010000010">
    <property type="protein sequence ID" value="MBD9726247.1"/>
    <property type="molecule type" value="Genomic_DNA"/>
</dbReference>
<dbReference type="RefSeq" id="WP_192362877.1">
    <property type="nucleotide sequence ID" value="NZ_CP119182.1"/>
</dbReference>
<reference evidence="4" key="1">
    <citation type="submission" date="2020-09" db="EMBL/GenBank/DDBJ databases">
        <title>Streptomyces canutascabiei sp. nov., which causes potato common scab and is distributed across the world.</title>
        <authorList>
            <person name="Nguyen H.P."/>
            <person name="Weisberg A.J."/>
            <person name="Chang J.H."/>
            <person name="Clarke C.R."/>
        </authorList>
    </citation>
    <scope>NUCLEOTIDE SEQUENCE</scope>
    <source>
        <strain evidence="4">ID-01-6.2a</strain>
    </source>
</reference>
<feature type="region of interest" description="Disordered" evidence="2">
    <location>
        <begin position="722"/>
        <end position="754"/>
    </location>
</feature>
<evidence type="ECO:0000256" key="2">
    <source>
        <dbReference type="SAM" id="MobiDB-lite"/>
    </source>
</evidence>
<gene>
    <name evidence="4" type="ORF">IHE70_24090</name>
</gene>
<dbReference type="AlphaFoldDB" id="A0A927L625"/>
<dbReference type="Proteomes" id="UP000661025">
    <property type="component" value="Unassembled WGS sequence"/>
</dbReference>
<dbReference type="PROSITE" id="PS50966">
    <property type="entry name" value="ZF_SWIM"/>
    <property type="match status" value="1"/>
</dbReference>
<evidence type="ECO:0000313" key="4">
    <source>
        <dbReference type="EMBL" id="MBD9726247.1"/>
    </source>
</evidence>
<organism evidence="4 5">
    <name type="scientific">Streptomyces caniscabiei</name>
    <dbReference type="NCBI Taxonomy" id="2746961"/>
    <lineage>
        <taxon>Bacteria</taxon>
        <taxon>Bacillati</taxon>
        <taxon>Actinomycetota</taxon>
        <taxon>Actinomycetes</taxon>
        <taxon>Kitasatosporales</taxon>
        <taxon>Streptomycetaceae</taxon>
        <taxon>Streptomyces</taxon>
    </lineage>
</organism>
<dbReference type="InterPro" id="IPR007527">
    <property type="entry name" value="Znf_SWIM"/>
</dbReference>